<dbReference type="SUPFAM" id="SSF56645">
    <property type="entry name" value="Acyl-CoA dehydrogenase NM domain-like"/>
    <property type="match status" value="1"/>
</dbReference>
<dbReference type="Pfam" id="PF02771">
    <property type="entry name" value="Acyl-CoA_dh_N"/>
    <property type="match status" value="1"/>
</dbReference>
<keyword evidence="5" id="KW-0560">Oxidoreductase</keyword>
<evidence type="ECO:0000256" key="5">
    <source>
        <dbReference type="ARBA" id="ARBA00023002"/>
    </source>
</evidence>
<sequence>MIDLNNSVEQTQIVDSVRAMLAESYPVARLREGSRSAVDNLDVIAQFGGFTMSLPEDDGGAGLSVVEDVLLHTELGRHIVSPSALARTIAVRFAGETGQTELVAALLDGTRKACLANHLGESAQSQTGSANGEHLHLYDVGDADLALVLGPRGVALLDVSSITHTHVASTDRTISLSRAVLGTDHALEFRDATTSSAARMARLLISAQLLGMCEAVRDMSVEYAKVRTQFGQPIGSFQAVKHRCANMAINADVLSAQLLFAAIAERDGWPDALFQIEACWLLACRYTLENCRSSIQVHGGIGFSAECDAHLYLLRTHLLENLGATNTQRQQAVLRWPI</sequence>
<evidence type="ECO:0000313" key="9">
    <source>
        <dbReference type="Proteomes" id="UP000481252"/>
    </source>
</evidence>
<dbReference type="InterPro" id="IPR037069">
    <property type="entry name" value="AcylCoA_DH/ox_N_sf"/>
</dbReference>
<dbReference type="RefSeq" id="WP_165119398.1">
    <property type="nucleotide sequence ID" value="NZ_JAAKZG010000007.1"/>
</dbReference>
<evidence type="ECO:0000256" key="2">
    <source>
        <dbReference type="ARBA" id="ARBA00009347"/>
    </source>
</evidence>
<gene>
    <name evidence="8" type="ORF">G6N74_18385</name>
</gene>
<keyword evidence="3" id="KW-0285">Flavoprotein</keyword>
<reference evidence="8 9" key="1">
    <citation type="submission" date="2020-02" db="EMBL/GenBank/DDBJ databases">
        <title>Genome sequence of the type strain CGMCC 1.15528 of Mesorhizobium zhangyense.</title>
        <authorList>
            <person name="Gao J."/>
            <person name="Sun J."/>
        </authorList>
    </citation>
    <scope>NUCLEOTIDE SEQUENCE [LARGE SCALE GENOMIC DNA]</scope>
    <source>
        <strain evidence="8 9">CGMCC 1.15528</strain>
    </source>
</reference>
<dbReference type="GO" id="GO:0050660">
    <property type="term" value="F:flavin adenine dinucleotide binding"/>
    <property type="evidence" value="ECO:0007669"/>
    <property type="project" value="InterPro"/>
</dbReference>
<keyword evidence="9" id="KW-1185">Reference proteome</keyword>
<evidence type="ECO:0000313" key="8">
    <source>
        <dbReference type="EMBL" id="NGN43042.1"/>
    </source>
</evidence>
<dbReference type="GO" id="GO:0003995">
    <property type="term" value="F:acyl-CoA dehydrogenase activity"/>
    <property type="evidence" value="ECO:0007669"/>
    <property type="project" value="TreeGrafter"/>
</dbReference>
<dbReference type="AlphaFoldDB" id="A0A7C9R8U6"/>
<evidence type="ECO:0000256" key="4">
    <source>
        <dbReference type="ARBA" id="ARBA00022827"/>
    </source>
</evidence>
<dbReference type="PANTHER" id="PTHR43884:SF20">
    <property type="entry name" value="ACYL-COA DEHYDROGENASE FADE28"/>
    <property type="match status" value="1"/>
</dbReference>
<evidence type="ECO:0000259" key="7">
    <source>
        <dbReference type="Pfam" id="PF02771"/>
    </source>
</evidence>
<comment type="cofactor">
    <cofactor evidence="1">
        <name>FAD</name>
        <dbReference type="ChEBI" id="CHEBI:57692"/>
    </cofactor>
</comment>
<dbReference type="InterPro" id="IPR013786">
    <property type="entry name" value="AcylCoA_DH/ox_N"/>
</dbReference>
<dbReference type="Gene3D" id="1.20.140.10">
    <property type="entry name" value="Butyryl-CoA Dehydrogenase, subunit A, domain 3"/>
    <property type="match status" value="1"/>
</dbReference>
<dbReference type="PANTHER" id="PTHR43884">
    <property type="entry name" value="ACYL-COA DEHYDROGENASE"/>
    <property type="match status" value="1"/>
</dbReference>
<feature type="domain" description="Acyl-CoA dehydrogenase/oxidase N-terminal" evidence="7">
    <location>
        <begin position="9"/>
        <end position="82"/>
    </location>
</feature>
<dbReference type="InterPro" id="IPR009100">
    <property type="entry name" value="AcylCoA_DH/oxidase_NM_dom_sf"/>
</dbReference>
<proteinExistence type="inferred from homology"/>
<dbReference type="EMBL" id="JAAKZG010000007">
    <property type="protein sequence ID" value="NGN43042.1"/>
    <property type="molecule type" value="Genomic_DNA"/>
</dbReference>
<organism evidence="8 9">
    <name type="scientific">Mesorhizobium zhangyense</name>
    <dbReference type="NCBI Taxonomy" id="1776730"/>
    <lineage>
        <taxon>Bacteria</taxon>
        <taxon>Pseudomonadati</taxon>
        <taxon>Pseudomonadota</taxon>
        <taxon>Alphaproteobacteria</taxon>
        <taxon>Hyphomicrobiales</taxon>
        <taxon>Phyllobacteriaceae</taxon>
        <taxon>Mesorhizobium</taxon>
    </lineage>
</organism>
<name>A0A7C9R8U6_9HYPH</name>
<keyword evidence="4" id="KW-0274">FAD</keyword>
<dbReference type="SUPFAM" id="SSF47203">
    <property type="entry name" value="Acyl-CoA dehydrogenase C-terminal domain-like"/>
    <property type="match status" value="1"/>
</dbReference>
<dbReference type="Pfam" id="PF00441">
    <property type="entry name" value="Acyl-CoA_dh_1"/>
    <property type="match status" value="1"/>
</dbReference>
<dbReference type="InterPro" id="IPR009075">
    <property type="entry name" value="AcylCo_DH/oxidase_C"/>
</dbReference>
<comment type="caution">
    <text evidence="8">The sequence shown here is derived from an EMBL/GenBank/DDBJ whole genome shotgun (WGS) entry which is preliminary data.</text>
</comment>
<dbReference type="Proteomes" id="UP000481252">
    <property type="component" value="Unassembled WGS sequence"/>
</dbReference>
<comment type="similarity">
    <text evidence="2">Belongs to the acyl-CoA dehydrogenase family.</text>
</comment>
<feature type="domain" description="Acyl-CoA dehydrogenase/oxidase C-terminal" evidence="6">
    <location>
        <begin position="197"/>
        <end position="322"/>
    </location>
</feature>
<evidence type="ECO:0000259" key="6">
    <source>
        <dbReference type="Pfam" id="PF00441"/>
    </source>
</evidence>
<accession>A0A7C9R8U6</accession>
<dbReference type="InterPro" id="IPR036250">
    <property type="entry name" value="AcylCo_DH-like_C"/>
</dbReference>
<protein>
    <submittedName>
        <fullName evidence="8">Acyl-CoA/acyl-ACP dehydrogenase</fullName>
    </submittedName>
</protein>
<evidence type="ECO:0000256" key="1">
    <source>
        <dbReference type="ARBA" id="ARBA00001974"/>
    </source>
</evidence>
<evidence type="ECO:0000256" key="3">
    <source>
        <dbReference type="ARBA" id="ARBA00022630"/>
    </source>
</evidence>
<dbReference type="Gene3D" id="1.10.540.10">
    <property type="entry name" value="Acyl-CoA dehydrogenase/oxidase, N-terminal domain"/>
    <property type="match status" value="1"/>
</dbReference>